<organism evidence="1 2">
    <name type="scientific">Veillonella magna</name>
    <dbReference type="NCBI Taxonomy" id="464322"/>
    <lineage>
        <taxon>Bacteria</taxon>
        <taxon>Bacillati</taxon>
        <taxon>Bacillota</taxon>
        <taxon>Negativicutes</taxon>
        <taxon>Veillonellales</taxon>
        <taxon>Veillonellaceae</taxon>
        <taxon>Veillonella</taxon>
    </lineage>
</organism>
<dbReference type="Proteomes" id="UP000707138">
    <property type="component" value="Unassembled WGS sequence"/>
</dbReference>
<dbReference type="InterPro" id="IPR010982">
    <property type="entry name" value="Lambda_DNA-bd_dom_sf"/>
</dbReference>
<sequence>MTGLKERIERSGITFTWIAKKLGITREGLYNKLQGKSEFKASEIGVLIDVLQLTPSEQQRYFFTNECE</sequence>
<dbReference type="CDD" id="cd00093">
    <property type="entry name" value="HTH_XRE"/>
    <property type="match status" value="1"/>
</dbReference>
<comment type="caution">
    <text evidence="1">The sequence shown here is derived from an EMBL/GenBank/DDBJ whole genome shotgun (WGS) entry which is preliminary data.</text>
</comment>
<name>A0ABS2GGB9_9FIRM</name>
<dbReference type="Pfam" id="PF05339">
    <property type="entry name" value="DUF739"/>
    <property type="match status" value="1"/>
</dbReference>
<dbReference type="InterPro" id="IPR008003">
    <property type="entry name" value="DUF739"/>
</dbReference>
<keyword evidence="2" id="KW-1185">Reference proteome</keyword>
<dbReference type="EMBL" id="JACJLA010000012">
    <property type="protein sequence ID" value="MBM6913096.1"/>
    <property type="molecule type" value="Genomic_DNA"/>
</dbReference>
<evidence type="ECO:0000313" key="2">
    <source>
        <dbReference type="Proteomes" id="UP000707138"/>
    </source>
</evidence>
<accession>A0ABS2GGB9</accession>
<gene>
    <name evidence="1" type="ORF">H6A01_07170</name>
</gene>
<evidence type="ECO:0000313" key="1">
    <source>
        <dbReference type="EMBL" id="MBM6913096.1"/>
    </source>
</evidence>
<dbReference type="Gene3D" id="1.10.260.40">
    <property type="entry name" value="lambda repressor-like DNA-binding domains"/>
    <property type="match status" value="1"/>
</dbReference>
<dbReference type="RefSeq" id="WP_205088076.1">
    <property type="nucleotide sequence ID" value="NZ_JACJLA010000012.1"/>
</dbReference>
<reference evidence="1 2" key="1">
    <citation type="journal article" date="2021" name="Sci. Rep.">
        <title>The distribution of antibiotic resistance genes in chicken gut microbiota commensals.</title>
        <authorList>
            <person name="Juricova H."/>
            <person name="Matiasovicova J."/>
            <person name="Kubasova T."/>
            <person name="Cejkova D."/>
            <person name="Rychlik I."/>
        </authorList>
    </citation>
    <scope>NUCLEOTIDE SEQUENCE [LARGE SCALE GENOMIC DNA]</scope>
    <source>
        <strain evidence="1 2">An537</strain>
    </source>
</reference>
<dbReference type="InterPro" id="IPR001387">
    <property type="entry name" value="Cro/C1-type_HTH"/>
</dbReference>
<dbReference type="SUPFAM" id="SSF47413">
    <property type="entry name" value="lambda repressor-like DNA-binding domains"/>
    <property type="match status" value="1"/>
</dbReference>
<proteinExistence type="predicted"/>
<protein>
    <submittedName>
        <fullName evidence="1">DUF739 family protein</fullName>
    </submittedName>
</protein>